<sequence>MGEPQELTESKRDKVMSQIRTLSQTLGVRQKDLAASLNLKPSQMNVYMQGKVEMKTDRLLCVLELMGIDVEKLLEQKIIEASKASFESSNKENVLAKIGRLDADNRESIFKIVKILGSK</sequence>
<dbReference type="InterPro" id="IPR001387">
    <property type="entry name" value="Cro/C1-type_HTH"/>
</dbReference>
<keyword evidence="2" id="KW-1185">Reference proteome</keyword>
<reference evidence="1 2" key="1">
    <citation type="submission" date="2016-03" db="EMBL/GenBank/DDBJ databases">
        <authorList>
            <person name="Ploux O."/>
        </authorList>
    </citation>
    <scope>NUCLEOTIDE SEQUENCE [LARGE SCALE GENOMIC DNA]</scope>
    <source>
        <strain evidence="1 2">R0</strain>
    </source>
</reference>
<dbReference type="AlphaFoldDB" id="A0A150WF01"/>
<dbReference type="InterPro" id="IPR010982">
    <property type="entry name" value="Lambda_DNA-bd_dom_sf"/>
</dbReference>
<dbReference type="CDD" id="cd00093">
    <property type="entry name" value="HTH_XRE"/>
    <property type="match status" value="1"/>
</dbReference>
<proteinExistence type="predicted"/>
<dbReference type="GO" id="GO:0003677">
    <property type="term" value="F:DNA binding"/>
    <property type="evidence" value="ECO:0007669"/>
    <property type="project" value="InterPro"/>
</dbReference>
<accession>A0A150WF01</accession>
<protein>
    <submittedName>
        <fullName evidence="1">Uncharacterized protein</fullName>
    </submittedName>
</protein>
<evidence type="ECO:0000313" key="2">
    <source>
        <dbReference type="Proteomes" id="UP000075320"/>
    </source>
</evidence>
<comment type="caution">
    <text evidence="1">The sequence shown here is derived from an EMBL/GenBank/DDBJ whole genome shotgun (WGS) entry which is preliminary data.</text>
</comment>
<evidence type="ECO:0000313" key="1">
    <source>
        <dbReference type="EMBL" id="KYG61530.1"/>
    </source>
</evidence>
<name>A0A150WF01_BDEBC</name>
<dbReference type="EMBL" id="LUKE01000006">
    <property type="protein sequence ID" value="KYG61530.1"/>
    <property type="molecule type" value="Genomic_DNA"/>
</dbReference>
<dbReference type="Proteomes" id="UP000075320">
    <property type="component" value="Unassembled WGS sequence"/>
</dbReference>
<gene>
    <name evidence="1" type="ORF">AZI86_17640</name>
</gene>
<dbReference type="Gene3D" id="1.10.260.40">
    <property type="entry name" value="lambda repressor-like DNA-binding domains"/>
    <property type="match status" value="1"/>
</dbReference>
<organism evidence="1 2">
    <name type="scientific">Bdellovibrio bacteriovorus</name>
    <dbReference type="NCBI Taxonomy" id="959"/>
    <lineage>
        <taxon>Bacteria</taxon>
        <taxon>Pseudomonadati</taxon>
        <taxon>Bdellovibrionota</taxon>
        <taxon>Bdellovibrionia</taxon>
        <taxon>Bdellovibrionales</taxon>
        <taxon>Pseudobdellovibrionaceae</taxon>
        <taxon>Bdellovibrio</taxon>
    </lineage>
</organism>
<dbReference type="SUPFAM" id="SSF47413">
    <property type="entry name" value="lambda repressor-like DNA-binding domains"/>
    <property type="match status" value="1"/>
</dbReference>